<evidence type="ECO:0000256" key="1">
    <source>
        <dbReference type="SAM" id="MobiDB-lite"/>
    </source>
</evidence>
<sequence length="83" mass="8750">MICRRGVTRNRCSGAMSRGSRGGGAGRRGDASEGPMHPRRSCGRQDAVIPMPNTCILPALTWRGSTMLVTTLPGGTGIFCAKM</sequence>
<dbReference type="AlphaFoldDB" id="A0A6P2ME79"/>
<proteinExistence type="predicted"/>
<evidence type="ECO:0000313" key="2">
    <source>
        <dbReference type="EMBL" id="VWB77198.1"/>
    </source>
</evidence>
<protein>
    <submittedName>
        <fullName evidence="2">Uncharacterized protein</fullName>
    </submittedName>
</protein>
<name>A0A6P2ME79_BURL3</name>
<dbReference type="Proteomes" id="UP000494170">
    <property type="component" value="Unassembled WGS sequence"/>
</dbReference>
<reference evidence="2 3" key="1">
    <citation type="submission" date="2019-09" db="EMBL/GenBank/DDBJ databases">
        <authorList>
            <person name="Depoorter E."/>
        </authorList>
    </citation>
    <scope>NUCLEOTIDE SEQUENCE [LARGE SCALE GENOMIC DNA]</scope>
    <source>
        <strain evidence="2">LMG 6863</strain>
    </source>
</reference>
<organism evidence="2 3">
    <name type="scientific">Burkholderia lata (strain ATCC 17760 / DSM 23089 / LMG 22485 / NCIMB 9086 / R18194 / 383)</name>
    <dbReference type="NCBI Taxonomy" id="482957"/>
    <lineage>
        <taxon>Bacteria</taxon>
        <taxon>Pseudomonadati</taxon>
        <taxon>Pseudomonadota</taxon>
        <taxon>Betaproteobacteria</taxon>
        <taxon>Burkholderiales</taxon>
        <taxon>Burkholderiaceae</taxon>
        <taxon>Burkholderia</taxon>
        <taxon>Burkholderia cepacia complex</taxon>
    </lineage>
</organism>
<gene>
    <name evidence="2" type="ORF">BLA6863_03652</name>
</gene>
<feature type="region of interest" description="Disordered" evidence="1">
    <location>
        <begin position="1"/>
        <end position="45"/>
    </location>
</feature>
<evidence type="ECO:0000313" key="3">
    <source>
        <dbReference type="Proteomes" id="UP000494170"/>
    </source>
</evidence>
<accession>A0A6P2ME79</accession>
<dbReference type="EMBL" id="CABVPY010000021">
    <property type="protein sequence ID" value="VWB77198.1"/>
    <property type="molecule type" value="Genomic_DNA"/>
</dbReference>